<name>N1UFU8_LEPIR</name>
<evidence type="ECO:0000313" key="2">
    <source>
        <dbReference type="Proteomes" id="UP000012220"/>
    </source>
</evidence>
<comment type="caution">
    <text evidence="1">The sequence shown here is derived from an EMBL/GenBank/DDBJ whole genome shotgun (WGS) entry which is preliminary data.</text>
</comment>
<gene>
    <name evidence="1" type="ORF">LEP1GSC115_2943</name>
</gene>
<dbReference type="AlphaFoldDB" id="N1UFU8"/>
<organism evidence="1 2">
    <name type="scientific">Leptospira interrogans serovar Australis str. 200703203</name>
    <dbReference type="NCBI Taxonomy" id="1085541"/>
    <lineage>
        <taxon>Bacteria</taxon>
        <taxon>Pseudomonadati</taxon>
        <taxon>Spirochaetota</taxon>
        <taxon>Spirochaetia</taxon>
        <taxon>Leptospirales</taxon>
        <taxon>Leptospiraceae</taxon>
        <taxon>Leptospira</taxon>
    </lineage>
</organism>
<dbReference type="EMBL" id="AHNY02000283">
    <property type="protein sequence ID" value="EMY22781.1"/>
    <property type="molecule type" value="Genomic_DNA"/>
</dbReference>
<protein>
    <submittedName>
        <fullName evidence="1">Uncharacterized protein</fullName>
    </submittedName>
</protein>
<dbReference type="BioCyc" id="LINT1085541:G11IQ-3886-MONOMER"/>
<proteinExistence type="predicted"/>
<accession>N1UFU8</accession>
<evidence type="ECO:0000313" key="1">
    <source>
        <dbReference type="EMBL" id="EMY22781.1"/>
    </source>
</evidence>
<sequence>MYTLDEFHSILVTKIAAGALGHRVKDKSWTIFGVRACSIQMKQGESLFIKTENTFNKYDDLLCILRGDEMKCFQGTVDPGRKYTDSPMNPNGCAHLLNGLHWFKKGLHKGFPAFNQAKPVQIWRDRNRNNENDDGFEEEGFFGIDIHYGSGNRNKIEGWSAGCINTLGDRNSFAWRDFRNTLYESNQPDFGGLYPLIITDFSEDVE</sequence>
<reference evidence="1 2" key="1">
    <citation type="submission" date="2013-02" db="EMBL/GenBank/DDBJ databases">
        <authorList>
            <person name="Harkins D.M."/>
            <person name="Durkin A.S."/>
            <person name="Brinkac L.M."/>
            <person name="Haft D.H."/>
            <person name="Selengut J.D."/>
            <person name="Sanka R."/>
            <person name="DePew J."/>
            <person name="Purushe J."/>
            <person name="Picardeau M."/>
            <person name="Werts C."/>
            <person name="Goarant C."/>
            <person name="Vinetz J.M."/>
            <person name="Sutton G.G."/>
            <person name="Nierman W.C."/>
            <person name="Fouts D.E."/>
        </authorList>
    </citation>
    <scope>NUCLEOTIDE SEQUENCE [LARGE SCALE GENOMIC DNA]</scope>
    <source>
        <strain evidence="1 2">200703203</strain>
    </source>
</reference>
<dbReference type="Proteomes" id="UP000012220">
    <property type="component" value="Unassembled WGS sequence"/>
</dbReference>